<dbReference type="InterPro" id="IPR050098">
    <property type="entry name" value="TFPI/VKTCI-like"/>
</dbReference>
<dbReference type="OMA" id="TRHECES"/>
<feature type="domain" description="BPTI/Kunitz inhibitor" evidence="3">
    <location>
        <begin position="19"/>
        <end position="69"/>
    </location>
</feature>
<dbReference type="PaxDb" id="30732-ENSOMEP00000026285"/>
<dbReference type="Proteomes" id="UP000261560">
    <property type="component" value="Unplaced"/>
</dbReference>
<evidence type="ECO:0000256" key="2">
    <source>
        <dbReference type="SAM" id="MobiDB-lite"/>
    </source>
</evidence>
<dbReference type="GO" id="GO:0004867">
    <property type="term" value="F:serine-type endopeptidase inhibitor activity"/>
    <property type="evidence" value="ECO:0007669"/>
    <property type="project" value="InterPro"/>
</dbReference>
<dbReference type="PANTHER" id="PTHR10083">
    <property type="entry name" value="KUNITZ-TYPE PROTEASE INHIBITOR-RELATED"/>
    <property type="match status" value="1"/>
</dbReference>
<dbReference type="AlphaFoldDB" id="A0A3B3DA78"/>
<reference evidence="4" key="2">
    <citation type="submission" date="2025-09" db="UniProtKB">
        <authorList>
            <consortium name="Ensembl"/>
        </authorList>
    </citation>
    <scope>IDENTIFICATION</scope>
</reference>
<dbReference type="Gene3D" id="4.10.410.10">
    <property type="entry name" value="Pancreatic trypsin inhibitor Kunitz domain"/>
    <property type="match status" value="1"/>
</dbReference>
<dbReference type="SUPFAM" id="SSF57362">
    <property type="entry name" value="BPTI-like"/>
    <property type="match status" value="1"/>
</dbReference>
<evidence type="ECO:0000259" key="3">
    <source>
        <dbReference type="PROSITE" id="PS50279"/>
    </source>
</evidence>
<dbReference type="Pfam" id="PF00014">
    <property type="entry name" value="Kunitz_BPTI"/>
    <property type="match status" value="1"/>
</dbReference>
<organism evidence="4 5">
    <name type="scientific">Oryzias melastigma</name>
    <name type="common">Marine medaka</name>
    <dbReference type="NCBI Taxonomy" id="30732"/>
    <lineage>
        <taxon>Eukaryota</taxon>
        <taxon>Metazoa</taxon>
        <taxon>Chordata</taxon>
        <taxon>Craniata</taxon>
        <taxon>Vertebrata</taxon>
        <taxon>Euteleostomi</taxon>
        <taxon>Actinopterygii</taxon>
        <taxon>Neopterygii</taxon>
        <taxon>Teleostei</taxon>
        <taxon>Neoteleostei</taxon>
        <taxon>Acanthomorphata</taxon>
        <taxon>Ovalentaria</taxon>
        <taxon>Atherinomorphae</taxon>
        <taxon>Beloniformes</taxon>
        <taxon>Adrianichthyidae</taxon>
        <taxon>Oryziinae</taxon>
        <taxon>Oryzias</taxon>
    </lineage>
</organism>
<evidence type="ECO:0000313" key="5">
    <source>
        <dbReference type="Proteomes" id="UP000261560"/>
    </source>
</evidence>
<dbReference type="FunFam" id="4.10.410.10:FF:000020">
    <property type="entry name" value="Collagen, type VI, alpha 3"/>
    <property type="match status" value="1"/>
</dbReference>
<dbReference type="GO" id="GO:0005615">
    <property type="term" value="C:extracellular space"/>
    <property type="evidence" value="ECO:0007669"/>
    <property type="project" value="TreeGrafter"/>
</dbReference>
<proteinExistence type="predicted"/>
<evidence type="ECO:0000313" key="4">
    <source>
        <dbReference type="Ensembl" id="ENSOMEP00000026285.1"/>
    </source>
</evidence>
<feature type="compositionally biased region" description="Polar residues" evidence="2">
    <location>
        <begin position="77"/>
        <end position="101"/>
    </location>
</feature>
<name>A0A3B3DA78_ORYME</name>
<dbReference type="Ensembl" id="ENSOMET00000004956.1">
    <property type="protein sequence ID" value="ENSOMEP00000026285.1"/>
    <property type="gene ID" value="ENSOMEG00000000198.1"/>
</dbReference>
<dbReference type="PRINTS" id="PR00759">
    <property type="entry name" value="BASICPTASE"/>
</dbReference>
<dbReference type="STRING" id="30732.ENSOMEP00000026285"/>
<dbReference type="PANTHER" id="PTHR10083:SF375">
    <property type="entry name" value="BPTI_KUNITZ INHIBITOR DOMAIN-CONTAINING PROTEIN"/>
    <property type="match status" value="1"/>
</dbReference>
<dbReference type="GeneTree" id="ENSGT01030000234814"/>
<protein>
    <recommendedName>
        <fullName evidence="3">BPTI/Kunitz inhibitor domain-containing protein</fullName>
    </recommendedName>
</protein>
<evidence type="ECO:0000256" key="1">
    <source>
        <dbReference type="ARBA" id="ARBA00023157"/>
    </source>
</evidence>
<keyword evidence="1" id="KW-1015">Disulfide bond</keyword>
<reference evidence="4" key="1">
    <citation type="submission" date="2025-08" db="UniProtKB">
        <authorList>
            <consortium name="Ensembl"/>
        </authorList>
    </citation>
    <scope>IDENTIFICATION</scope>
</reference>
<sequence>MSIQLIFKITCIVSDADRCLDLMSEGACSEYVLLWYFHAVSEECRPFVYGGCGGSQNRFSTRHECESVCGTQKRAPENQSDLTGGVSPSSNKLKGNETVVSSKGMLSKNVT</sequence>
<dbReference type="InterPro" id="IPR002223">
    <property type="entry name" value="Kunitz_BPTI"/>
</dbReference>
<dbReference type="InterPro" id="IPR036880">
    <property type="entry name" value="Kunitz_BPTI_sf"/>
</dbReference>
<accession>A0A3B3DA78</accession>
<dbReference type="InterPro" id="IPR020901">
    <property type="entry name" value="Prtase_inh_Kunz-CS"/>
</dbReference>
<keyword evidence="5" id="KW-1185">Reference proteome</keyword>
<dbReference type="PROSITE" id="PS50279">
    <property type="entry name" value="BPTI_KUNITZ_2"/>
    <property type="match status" value="1"/>
</dbReference>
<dbReference type="PROSITE" id="PS00280">
    <property type="entry name" value="BPTI_KUNITZ_1"/>
    <property type="match status" value="1"/>
</dbReference>
<dbReference type="SMART" id="SM00131">
    <property type="entry name" value="KU"/>
    <property type="match status" value="1"/>
</dbReference>
<feature type="region of interest" description="Disordered" evidence="2">
    <location>
        <begin position="75"/>
        <end position="111"/>
    </location>
</feature>